<organism evidence="1 2">
    <name type="scientific">Vibrio neptunius</name>
    <dbReference type="NCBI Taxonomy" id="170651"/>
    <lineage>
        <taxon>Bacteria</taxon>
        <taxon>Pseudomonadati</taxon>
        <taxon>Pseudomonadota</taxon>
        <taxon>Gammaproteobacteria</taxon>
        <taxon>Vibrionales</taxon>
        <taxon>Vibrionaceae</taxon>
        <taxon>Vibrio</taxon>
    </lineage>
</organism>
<evidence type="ECO:0000313" key="1">
    <source>
        <dbReference type="EMBL" id="MBN3576665.1"/>
    </source>
</evidence>
<protein>
    <submittedName>
        <fullName evidence="1">AHH domain-containing protein</fullName>
    </submittedName>
</protein>
<dbReference type="Pfam" id="PF14412">
    <property type="entry name" value="AHH"/>
    <property type="match status" value="1"/>
</dbReference>
<reference evidence="1 2" key="1">
    <citation type="submission" date="2021-02" db="EMBL/GenBank/DDBJ databases">
        <title>Draft Genome Sequences of 5 Vibrio neptunius Strains Isolated From of Bivalve Hatcheries.</title>
        <authorList>
            <person name="Galvis F."/>
            <person name="Barja J.L."/>
            <person name="Lemos M.L."/>
            <person name="Balado M."/>
        </authorList>
    </citation>
    <scope>NUCLEOTIDE SEQUENCE [LARGE SCALE GENOMIC DNA]</scope>
    <source>
        <strain evidence="1 2">PP-145.98</strain>
    </source>
</reference>
<name>A0ABS2ZY72_9VIBR</name>
<dbReference type="RefSeq" id="WP_206369023.1">
    <property type="nucleotide sequence ID" value="NZ_CAWPTM010000111.1"/>
</dbReference>
<proteinExistence type="predicted"/>
<dbReference type="InterPro" id="IPR032871">
    <property type="entry name" value="AHH_dom_containing"/>
</dbReference>
<keyword evidence="2" id="KW-1185">Reference proteome</keyword>
<dbReference type="EMBL" id="JAFHLB010000003">
    <property type="protein sequence ID" value="MBN3576665.1"/>
    <property type="molecule type" value="Genomic_DNA"/>
</dbReference>
<accession>A0ABS2ZY72</accession>
<comment type="caution">
    <text evidence="1">The sequence shown here is derived from an EMBL/GenBank/DDBJ whole genome shotgun (WGS) entry which is preliminary data.</text>
</comment>
<gene>
    <name evidence="1" type="ORF">JYA62_03140</name>
</gene>
<sequence length="244" mass="27820">MSDTMESEGLIKGNITKKPEPGAPDYRKAWIANVNKYNDKVKPHPFCHGIQMDTHHLISGKALKDIGQDIQEALRYKGYNVNALNNLVGLPKTYKGACYLGIQVHRTQHTFKSNEFGEVQTSNYHKEVIKFIHSIESEITQCNGTTEIEESKRDIHVNHMDIISRKLLNKILNFQLPLTKIGHHFNKKSKVYIGCANKEKIADLSLSNLQPCNQNHYDTLDSTKGYEPDTTIQFKDEWAPKVTI</sequence>
<dbReference type="Proteomes" id="UP000779070">
    <property type="component" value="Unassembled WGS sequence"/>
</dbReference>
<evidence type="ECO:0000313" key="2">
    <source>
        <dbReference type="Proteomes" id="UP000779070"/>
    </source>
</evidence>